<dbReference type="EMBL" id="UXUI01013806">
    <property type="protein sequence ID" value="VDD97470.1"/>
    <property type="molecule type" value="Genomic_DNA"/>
</dbReference>
<evidence type="ECO:0000313" key="3">
    <source>
        <dbReference type="WBParaSite" id="EVEC_0001306701-mRNA-1"/>
    </source>
</evidence>
<organism evidence="3">
    <name type="scientific">Enterobius vermicularis</name>
    <name type="common">Human pinworm</name>
    <dbReference type="NCBI Taxonomy" id="51028"/>
    <lineage>
        <taxon>Eukaryota</taxon>
        <taxon>Metazoa</taxon>
        <taxon>Ecdysozoa</taxon>
        <taxon>Nematoda</taxon>
        <taxon>Chromadorea</taxon>
        <taxon>Rhabditida</taxon>
        <taxon>Spirurina</taxon>
        <taxon>Oxyuridomorpha</taxon>
        <taxon>Oxyuroidea</taxon>
        <taxon>Oxyuridae</taxon>
        <taxon>Enterobius</taxon>
    </lineage>
</organism>
<dbReference type="Proteomes" id="UP000274131">
    <property type="component" value="Unassembled WGS sequence"/>
</dbReference>
<gene>
    <name evidence="1" type="ORF">EVEC_LOCUS12221</name>
</gene>
<reference evidence="3" key="1">
    <citation type="submission" date="2017-02" db="UniProtKB">
        <authorList>
            <consortium name="WormBaseParasite"/>
        </authorList>
    </citation>
    <scope>IDENTIFICATION</scope>
</reference>
<protein>
    <submittedName>
        <fullName evidence="1 3">Uncharacterized protein</fullName>
    </submittedName>
</protein>
<evidence type="ECO:0000313" key="1">
    <source>
        <dbReference type="EMBL" id="VDD97470.1"/>
    </source>
</evidence>
<evidence type="ECO:0000313" key="2">
    <source>
        <dbReference type="Proteomes" id="UP000274131"/>
    </source>
</evidence>
<proteinExistence type="predicted"/>
<sequence>MDHLDQTDKLVQTDPQDHLVNQVSTDHQVNLELMERLDHRVIADHPAHATIVRHHVPPRVIKREILFIVLIDRDCLLKFLQLMKMGFILLRICPRKVLTAKHNLII</sequence>
<reference evidence="1 2" key="2">
    <citation type="submission" date="2018-10" db="EMBL/GenBank/DDBJ databases">
        <authorList>
            <consortium name="Pathogen Informatics"/>
        </authorList>
    </citation>
    <scope>NUCLEOTIDE SEQUENCE [LARGE SCALE GENOMIC DNA]</scope>
</reference>
<dbReference type="WBParaSite" id="EVEC_0001306701-mRNA-1">
    <property type="protein sequence ID" value="EVEC_0001306701-mRNA-1"/>
    <property type="gene ID" value="EVEC_0001306701"/>
</dbReference>
<keyword evidence="2" id="KW-1185">Reference proteome</keyword>
<dbReference type="AlphaFoldDB" id="A0A0N4VPX5"/>
<name>A0A0N4VPX5_ENTVE</name>
<accession>A0A0N4VPX5</accession>